<evidence type="ECO:0000313" key="4">
    <source>
        <dbReference type="Proteomes" id="UP000198407"/>
    </source>
</evidence>
<feature type="chain" id="PRO_5011290722" evidence="2">
    <location>
        <begin position="23"/>
        <end position="227"/>
    </location>
</feature>
<evidence type="ECO:0000313" key="3">
    <source>
        <dbReference type="EMBL" id="SNS11040.1"/>
    </source>
</evidence>
<dbReference type="OrthoDB" id="6903161at2"/>
<dbReference type="RefSeq" id="WP_052419438.1">
    <property type="nucleotide sequence ID" value="NZ_FZOL01000003.1"/>
</dbReference>
<accession>A0A239BSZ1</accession>
<dbReference type="AlphaFoldDB" id="A0A239BSZ1"/>
<evidence type="ECO:0000256" key="2">
    <source>
        <dbReference type="SAM" id="SignalP"/>
    </source>
</evidence>
<dbReference type="EMBL" id="FZOL01000003">
    <property type="protein sequence ID" value="SNS11040.1"/>
    <property type="molecule type" value="Genomic_DNA"/>
</dbReference>
<keyword evidence="2" id="KW-0732">Signal</keyword>
<keyword evidence="4" id="KW-1185">Reference proteome</keyword>
<proteinExistence type="predicted"/>
<reference evidence="4" key="1">
    <citation type="submission" date="2017-06" db="EMBL/GenBank/DDBJ databases">
        <authorList>
            <person name="Varghese N."/>
            <person name="Submissions S."/>
        </authorList>
    </citation>
    <scope>NUCLEOTIDE SEQUENCE [LARGE SCALE GENOMIC DNA]</scope>
    <source>
        <strain evidence="4">DSM 22348</strain>
    </source>
</reference>
<feature type="signal peptide" evidence="2">
    <location>
        <begin position="1"/>
        <end position="22"/>
    </location>
</feature>
<gene>
    <name evidence="3" type="ORF">SAMN05444352_103180</name>
</gene>
<organism evidence="3 4">
    <name type="scientific">Pseudomonas japonica</name>
    <dbReference type="NCBI Taxonomy" id="256466"/>
    <lineage>
        <taxon>Bacteria</taxon>
        <taxon>Pseudomonadati</taxon>
        <taxon>Pseudomonadota</taxon>
        <taxon>Gammaproteobacteria</taxon>
        <taxon>Pseudomonadales</taxon>
        <taxon>Pseudomonadaceae</taxon>
        <taxon>Pseudomonas</taxon>
    </lineage>
</organism>
<protein>
    <submittedName>
        <fullName evidence="3">Uncharacterized protein</fullName>
    </submittedName>
</protein>
<dbReference type="Proteomes" id="UP000198407">
    <property type="component" value="Unassembled WGS sequence"/>
</dbReference>
<name>A0A239BSZ1_9PSED</name>
<feature type="region of interest" description="Disordered" evidence="1">
    <location>
        <begin position="115"/>
        <end position="135"/>
    </location>
</feature>
<sequence length="227" mass="24191">MNQIRIAFMCGCIGLATATVQAEPLCDCGKIVGQCTASINLKSVSGSKPSFTANYTITSSTASCSKVSYFIDDTPYFNVLAGTNKTDESTFGTEPISMKSFSGVKCEVCQGQASQAGGGAQGAAGVKPDASAQGRERYNGSWRTDLYVLTISNAQASPTVSYQFDRVSTNTQGSADEERFEGDTLVFSWVMGMFGRNSCRFNLTGQNSAVAKCGNFMGTHTKEFTRM</sequence>
<evidence type="ECO:0000256" key="1">
    <source>
        <dbReference type="SAM" id="MobiDB-lite"/>
    </source>
</evidence>